<evidence type="ECO:0000256" key="1">
    <source>
        <dbReference type="SAM" id="SignalP"/>
    </source>
</evidence>
<feature type="chain" id="PRO_5001645944" evidence="1">
    <location>
        <begin position="24"/>
        <end position="163"/>
    </location>
</feature>
<protein>
    <submittedName>
        <fullName evidence="2">Uncharacterized protein</fullName>
    </submittedName>
</protein>
<dbReference type="AlphaFoldDB" id="A0A067NQ18"/>
<reference evidence="3" key="1">
    <citation type="journal article" date="2014" name="Proc. Natl. Acad. Sci. U.S.A.">
        <title>Extensive sampling of basidiomycete genomes demonstrates inadequacy of the white-rot/brown-rot paradigm for wood decay fungi.</title>
        <authorList>
            <person name="Riley R."/>
            <person name="Salamov A.A."/>
            <person name="Brown D.W."/>
            <person name="Nagy L.G."/>
            <person name="Floudas D."/>
            <person name="Held B.W."/>
            <person name="Levasseur A."/>
            <person name="Lombard V."/>
            <person name="Morin E."/>
            <person name="Otillar R."/>
            <person name="Lindquist E.A."/>
            <person name="Sun H."/>
            <person name="LaButti K.M."/>
            <person name="Schmutz J."/>
            <person name="Jabbour D."/>
            <person name="Luo H."/>
            <person name="Baker S.E."/>
            <person name="Pisabarro A.G."/>
            <person name="Walton J.D."/>
            <person name="Blanchette R.A."/>
            <person name="Henrissat B."/>
            <person name="Martin F."/>
            <person name="Cullen D."/>
            <person name="Hibbett D.S."/>
            <person name="Grigoriev I.V."/>
        </authorList>
    </citation>
    <scope>NUCLEOTIDE SEQUENCE [LARGE SCALE GENOMIC DNA]</scope>
    <source>
        <strain evidence="3">PC15</strain>
    </source>
</reference>
<evidence type="ECO:0000313" key="3">
    <source>
        <dbReference type="Proteomes" id="UP000027073"/>
    </source>
</evidence>
<gene>
    <name evidence="2" type="ORF">PLEOSDRAFT_160772</name>
</gene>
<feature type="signal peptide" evidence="1">
    <location>
        <begin position="1"/>
        <end position="23"/>
    </location>
</feature>
<proteinExistence type="predicted"/>
<dbReference type="Proteomes" id="UP000027073">
    <property type="component" value="Unassembled WGS sequence"/>
</dbReference>
<organism evidence="2 3">
    <name type="scientific">Pleurotus ostreatus (strain PC15)</name>
    <name type="common">Oyster mushroom</name>
    <dbReference type="NCBI Taxonomy" id="1137138"/>
    <lineage>
        <taxon>Eukaryota</taxon>
        <taxon>Fungi</taxon>
        <taxon>Dikarya</taxon>
        <taxon>Basidiomycota</taxon>
        <taxon>Agaricomycotina</taxon>
        <taxon>Agaricomycetes</taxon>
        <taxon>Agaricomycetidae</taxon>
        <taxon>Agaricales</taxon>
        <taxon>Pleurotineae</taxon>
        <taxon>Pleurotaceae</taxon>
        <taxon>Pleurotus</taxon>
    </lineage>
</organism>
<dbReference type="EMBL" id="KL198010">
    <property type="protein sequence ID" value="KDQ26187.1"/>
    <property type="molecule type" value="Genomic_DNA"/>
</dbReference>
<dbReference type="InParanoid" id="A0A067NQ18"/>
<name>A0A067NQ18_PLEO1</name>
<dbReference type="VEuPathDB" id="FungiDB:PLEOSDRAFT_160772"/>
<sequence length="163" mass="17589">MRSIPSVLVAAAACAIVFQPAGAVNPGNDALHINVTDAFEAAILKECTCPSRNPGMLSHFASRRLLTSYCLLTAACCVLGLRIRGHGYGYIYLPPPPFHLPPPPATFHRPVGQDIFDGLATQSCNVLRCFGVVTHLAPCLAKCLALGQARLRPFLCRNYRRTS</sequence>
<keyword evidence="1" id="KW-0732">Signal</keyword>
<evidence type="ECO:0000313" key="2">
    <source>
        <dbReference type="EMBL" id="KDQ26187.1"/>
    </source>
</evidence>
<dbReference type="HOGENOM" id="CLU_1627770_0_0_1"/>
<accession>A0A067NQ18</accession>